<keyword evidence="3" id="KW-0732">Signal</keyword>
<dbReference type="RefSeq" id="WP_072908288.1">
    <property type="nucleotide sequence ID" value="NZ_FQZT01000006.1"/>
</dbReference>
<keyword evidence="5" id="KW-1185">Reference proteome</keyword>
<dbReference type="AlphaFoldDB" id="A0A1M6HY28"/>
<proteinExistence type="predicted"/>
<reference evidence="4 5" key="1">
    <citation type="submission" date="2016-11" db="EMBL/GenBank/DDBJ databases">
        <authorList>
            <person name="Jaros S."/>
            <person name="Januszkiewicz K."/>
            <person name="Wedrychowicz H."/>
        </authorList>
    </citation>
    <scope>NUCLEOTIDE SEQUENCE [LARGE SCALE GENOMIC DNA]</scope>
    <source>
        <strain evidence="4 5">DSM 5091</strain>
    </source>
</reference>
<feature type="signal peptide" evidence="3">
    <location>
        <begin position="1"/>
        <end position="27"/>
    </location>
</feature>
<gene>
    <name evidence="4" type="ORF">SAMN02745165_01924</name>
</gene>
<evidence type="ECO:0000313" key="4">
    <source>
        <dbReference type="EMBL" id="SHJ27139.1"/>
    </source>
</evidence>
<dbReference type="PROSITE" id="PS51125">
    <property type="entry name" value="NHL"/>
    <property type="match status" value="1"/>
</dbReference>
<organism evidence="4 5">
    <name type="scientific">Malonomonas rubra DSM 5091</name>
    <dbReference type="NCBI Taxonomy" id="1122189"/>
    <lineage>
        <taxon>Bacteria</taxon>
        <taxon>Pseudomonadati</taxon>
        <taxon>Thermodesulfobacteriota</taxon>
        <taxon>Desulfuromonadia</taxon>
        <taxon>Desulfuromonadales</taxon>
        <taxon>Geopsychrobacteraceae</taxon>
        <taxon>Malonomonas</taxon>
    </lineage>
</organism>
<evidence type="ECO:0000256" key="2">
    <source>
        <dbReference type="PROSITE-ProRule" id="PRU00504"/>
    </source>
</evidence>
<accession>A0A1M6HY28</accession>
<feature type="chain" id="PRO_5013155619" description="NHL repeat-containing protein" evidence="3">
    <location>
        <begin position="28"/>
        <end position="365"/>
    </location>
</feature>
<dbReference type="InterPro" id="IPR050952">
    <property type="entry name" value="TRIM-NHL_E3_ligases"/>
</dbReference>
<evidence type="ECO:0000256" key="3">
    <source>
        <dbReference type="SAM" id="SignalP"/>
    </source>
</evidence>
<sequence>MAVMMPCRFHIATLVALTLLIASAAQAQLSASYLYRLSDFNGPVESLWARLAIDPEQGEVYTLDRSDKFIGIYNQTAMQTFGFGEDLRLASASDIAAGDNGEIFILYRHPASSIKHLDYRGAAIADIRIEQAGFQPDYIDYQAGKLYLADSGSMRVLVASTNGDIEEDYDFRKQINVQIKESIKNSELNEAQRKSIREDLEKLSGAIFGGFGVDRTGNIYFTLGSLFTAYRYFPQNDQLQAFGTPGSAPGKFGVVASICADSQGNIYVSDRLRCVVLMFDAELNYQNEFGYRGSQAHNLVVPDDIAIDEKNHRLYVAQAANRGVSVFSLAAPAAAKNKQLAEKHLALNPERRSENETSQTATVDM</sequence>
<dbReference type="SUPFAM" id="SSF101898">
    <property type="entry name" value="NHL repeat"/>
    <property type="match status" value="1"/>
</dbReference>
<dbReference type="PANTHER" id="PTHR24104:SF25">
    <property type="entry name" value="PROTEIN LIN-41"/>
    <property type="match status" value="1"/>
</dbReference>
<feature type="repeat" description="NHL" evidence="2">
    <location>
        <begin position="239"/>
        <end position="282"/>
    </location>
</feature>
<dbReference type="Proteomes" id="UP000184171">
    <property type="component" value="Unassembled WGS sequence"/>
</dbReference>
<dbReference type="OrthoDB" id="5394347at2"/>
<evidence type="ECO:0000256" key="1">
    <source>
        <dbReference type="ARBA" id="ARBA00022737"/>
    </source>
</evidence>
<dbReference type="GO" id="GO:0008270">
    <property type="term" value="F:zinc ion binding"/>
    <property type="evidence" value="ECO:0007669"/>
    <property type="project" value="UniProtKB-KW"/>
</dbReference>
<protein>
    <recommendedName>
        <fullName evidence="6">NHL repeat-containing protein</fullName>
    </recommendedName>
</protein>
<dbReference type="InterPro" id="IPR001258">
    <property type="entry name" value="NHL_repeat"/>
</dbReference>
<dbReference type="EMBL" id="FQZT01000006">
    <property type="protein sequence ID" value="SHJ27139.1"/>
    <property type="molecule type" value="Genomic_DNA"/>
</dbReference>
<evidence type="ECO:0000313" key="5">
    <source>
        <dbReference type="Proteomes" id="UP000184171"/>
    </source>
</evidence>
<dbReference type="PANTHER" id="PTHR24104">
    <property type="entry name" value="E3 UBIQUITIN-PROTEIN LIGASE NHLRC1-RELATED"/>
    <property type="match status" value="1"/>
</dbReference>
<name>A0A1M6HY28_MALRU</name>
<dbReference type="InterPro" id="IPR011042">
    <property type="entry name" value="6-blade_b-propeller_TolB-like"/>
</dbReference>
<keyword evidence="1" id="KW-0677">Repeat</keyword>
<dbReference type="Gene3D" id="2.120.10.30">
    <property type="entry name" value="TolB, C-terminal domain"/>
    <property type="match status" value="2"/>
</dbReference>
<dbReference type="STRING" id="1122189.SAMN02745165_01924"/>
<evidence type="ECO:0008006" key="6">
    <source>
        <dbReference type="Google" id="ProtNLM"/>
    </source>
</evidence>